<proteinExistence type="predicted"/>
<dbReference type="Proteomes" id="UP000775213">
    <property type="component" value="Unassembled WGS sequence"/>
</dbReference>
<protein>
    <submittedName>
        <fullName evidence="2">Uncharacterized protein</fullName>
    </submittedName>
</protein>
<feature type="region of interest" description="Disordered" evidence="1">
    <location>
        <begin position="81"/>
        <end position="101"/>
    </location>
</feature>
<name>A0AAV7H658_DENCH</name>
<feature type="compositionally biased region" description="Basic and acidic residues" evidence="1">
    <location>
        <begin position="86"/>
        <end position="101"/>
    </location>
</feature>
<reference evidence="2 3" key="1">
    <citation type="journal article" date="2021" name="Hortic Res">
        <title>Chromosome-scale assembly of the Dendrobium chrysotoxum genome enhances the understanding of orchid evolution.</title>
        <authorList>
            <person name="Zhang Y."/>
            <person name="Zhang G.Q."/>
            <person name="Zhang D."/>
            <person name="Liu X.D."/>
            <person name="Xu X.Y."/>
            <person name="Sun W.H."/>
            <person name="Yu X."/>
            <person name="Zhu X."/>
            <person name="Wang Z.W."/>
            <person name="Zhao X."/>
            <person name="Zhong W.Y."/>
            <person name="Chen H."/>
            <person name="Yin W.L."/>
            <person name="Huang T."/>
            <person name="Niu S.C."/>
            <person name="Liu Z.J."/>
        </authorList>
    </citation>
    <scope>NUCLEOTIDE SEQUENCE [LARGE SCALE GENOMIC DNA]</scope>
    <source>
        <strain evidence="2">Lindl</strain>
    </source>
</reference>
<evidence type="ECO:0000313" key="3">
    <source>
        <dbReference type="Proteomes" id="UP000775213"/>
    </source>
</evidence>
<accession>A0AAV7H658</accession>
<evidence type="ECO:0000256" key="1">
    <source>
        <dbReference type="SAM" id="MobiDB-lite"/>
    </source>
</evidence>
<sequence length="101" mass="11286">MDIDSLECMPSCDGLDVEGTSHLHFPFPKAHGTAVANGIMPQSGISPATSIRELLECPEDEANCAMELIGFDIKLMPSERRRKRDKWVQKDGSERKIKDKK</sequence>
<comment type="caution">
    <text evidence="2">The sequence shown here is derived from an EMBL/GenBank/DDBJ whole genome shotgun (WGS) entry which is preliminary data.</text>
</comment>
<evidence type="ECO:0000313" key="2">
    <source>
        <dbReference type="EMBL" id="KAH0463367.1"/>
    </source>
</evidence>
<gene>
    <name evidence="2" type="ORF">IEQ34_007949</name>
</gene>
<organism evidence="2 3">
    <name type="scientific">Dendrobium chrysotoxum</name>
    <name type="common">Orchid</name>
    <dbReference type="NCBI Taxonomy" id="161865"/>
    <lineage>
        <taxon>Eukaryota</taxon>
        <taxon>Viridiplantae</taxon>
        <taxon>Streptophyta</taxon>
        <taxon>Embryophyta</taxon>
        <taxon>Tracheophyta</taxon>
        <taxon>Spermatophyta</taxon>
        <taxon>Magnoliopsida</taxon>
        <taxon>Liliopsida</taxon>
        <taxon>Asparagales</taxon>
        <taxon>Orchidaceae</taxon>
        <taxon>Epidendroideae</taxon>
        <taxon>Malaxideae</taxon>
        <taxon>Dendrobiinae</taxon>
        <taxon>Dendrobium</taxon>
    </lineage>
</organism>
<dbReference type="AlphaFoldDB" id="A0AAV7H658"/>
<dbReference type="EMBL" id="JAGFBR010000008">
    <property type="protein sequence ID" value="KAH0463367.1"/>
    <property type="molecule type" value="Genomic_DNA"/>
</dbReference>
<keyword evidence="3" id="KW-1185">Reference proteome</keyword>